<gene>
    <name evidence="1" type="ORF">Q9313_25415</name>
</gene>
<evidence type="ECO:0000313" key="1">
    <source>
        <dbReference type="EMBL" id="WLS00884.1"/>
    </source>
</evidence>
<sequence>MCERDLADWTENLRQTHRRLLSEDCCVILDEKQIAILKDILSRIDDIGEIGFQLEKCVDHDPGHSLSWDNDGTPHQDQALELLIDELVRGLFYKTPVTGPLS</sequence>
<keyword evidence="1" id="KW-0614">Plasmid</keyword>
<accession>A0AA50CRU0</accession>
<dbReference type="RefSeq" id="WP_306040900.1">
    <property type="nucleotide sequence ID" value="NZ_CP132305.1"/>
</dbReference>
<proteinExistence type="predicted"/>
<protein>
    <submittedName>
        <fullName evidence="1">Uncharacterized protein</fullName>
    </submittedName>
</protein>
<keyword evidence="2" id="KW-1185">Reference proteome</keyword>
<geneLocation type="plasmid" evidence="1 2">
    <name>unnamed3</name>
</geneLocation>
<reference evidence="1 2" key="1">
    <citation type="submission" date="2023-08" db="EMBL/GenBank/DDBJ databases">
        <title>Pathogen: clinical or host-associated sample.</title>
        <authorList>
            <person name="Hergert J."/>
            <person name="Casey R."/>
            <person name="Wagner J."/>
            <person name="Young E.L."/>
            <person name="Oakeson K.F."/>
        </authorList>
    </citation>
    <scope>NUCLEOTIDE SEQUENCE [LARGE SCALE GENOMIC DNA]</scope>
    <source>
        <strain evidence="1 2">1760953</strain>
        <plasmid evidence="1 2">unnamed3</plasmid>
    </source>
</reference>
<dbReference type="AlphaFoldDB" id="A0AA50CRU0"/>
<organism evidence="1 2">
    <name type="scientific">Shinella sumterensis</name>
    <dbReference type="NCBI Taxonomy" id="1967501"/>
    <lineage>
        <taxon>Bacteria</taxon>
        <taxon>Pseudomonadati</taxon>
        <taxon>Pseudomonadota</taxon>
        <taxon>Alphaproteobacteria</taxon>
        <taxon>Hyphomicrobiales</taxon>
        <taxon>Rhizobiaceae</taxon>
        <taxon>Shinella</taxon>
    </lineage>
</organism>
<dbReference type="Proteomes" id="UP001234585">
    <property type="component" value="Plasmid unnamed3"/>
</dbReference>
<name>A0AA50CRU0_9HYPH</name>
<evidence type="ECO:0000313" key="2">
    <source>
        <dbReference type="Proteomes" id="UP001234585"/>
    </source>
</evidence>
<dbReference type="EMBL" id="CP132305">
    <property type="protein sequence ID" value="WLS00884.1"/>
    <property type="molecule type" value="Genomic_DNA"/>
</dbReference>